<keyword evidence="10" id="KW-1185">Reference proteome</keyword>
<feature type="transmembrane region" description="Helical" evidence="7">
    <location>
        <begin position="138"/>
        <end position="158"/>
    </location>
</feature>
<keyword evidence="5 7" id="KW-0472">Membrane</keyword>
<comment type="caution">
    <text evidence="9">The sequence shown here is derived from an EMBL/GenBank/DDBJ whole genome shotgun (WGS) entry which is preliminary data.</text>
</comment>
<feature type="transmembrane region" description="Helical" evidence="7">
    <location>
        <begin position="330"/>
        <end position="351"/>
    </location>
</feature>
<keyword evidence="2" id="KW-1003">Cell membrane</keyword>
<evidence type="ECO:0000313" key="9">
    <source>
        <dbReference type="EMBL" id="MBS2961709.1"/>
    </source>
</evidence>
<feature type="transmembrane region" description="Helical" evidence="7">
    <location>
        <begin position="91"/>
        <end position="118"/>
    </location>
</feature>
<protein>
    <submittedName>
        <fullName evidence="9">PspC domain-containing protein</fullName>
    </submittedName>
</protein>
<accession>A0A8J7WKY8</accession>
<evidence type="ECO:0000256" key="7">
    <source>
        <dbReference type="SAM" id="Phobius"/>
    </source>
</evidence>
<evidence type="ECO:0000313" key="10">
    <source>
        <dbReference type="Proteomes" id="UP000677913"/>
    </source>
</evidence>
<organism evidence="9 10">
    <name type="scientific">Actinocrinis puniceicyclus</name>
    <dbReference type="NCBI Taxonomy" id="977794"/>
    <lineage>
        <taxon>Bacteria</taxon>
        <taxon>Bacillati</taxon>
        <taxon>Actinomycetota</taxon>
        <taxon>Actinomycetes</taxon>
        <taxon>Catenulisporales</taxon>
        <taxon>Actinospicaceae</taxon>
        <taxon>Actinocrinis</taxon>
    </lineage>
</organism>
<evidence type="ECO:0000256" key="2">
    <source>
        <dbReference type="ARBA" id="ARBA00022475"/>
    </source>
</evidence>
<dbReference type="Proteomes" id="UP000677913">
    <property type="component" value="Unassembled WGS sequence"/>
</dbReference>
<dbReference type="EMBL" id="JAGSXH010000003">
    <property type="protein sequence ID" value="MBS2961709.1"/>
    <property type="molecule type" value="Genomic_DNA"/>
</dbReference>
<evidence type="ECO:0000256" key="5">
    <source>
        <dbReference type="ARBA" id="ARBA00023136"/>
    </source>
</evidence>
<dbReference type="GO" id="GO:0005886">
    <property type="term" value="C:plasma membrane"/>
    <property type="evidence" value="ECO:0007669"/>
    <property type="project" value="UniProtKB-SubCell"/>
</dbReference>
<dbReference type="InterPro" id="IPR052027">
    <property type="entry name" value="PspC"/>
</dbReference>
<evidence type="ECO:0000259" key="8">
    <source>
        <dbReference type="Pfam" id="PF04024"/>
    </source>
</evidence>
<dbReference type="PANTHER" id="PTHR33885">
    <property type="entry name" value="PHAGE SHOCK PROTEIN C"/>
    <property type="match status" value="1"/>
</dbReference>
<gene>
    <name evidence="9" type="ORF">KGA66_01525</name>
</gene>
<dbReference type="Pfam" id="PF04024">
    <property type="entry name" value="PspC"/>
    <property type="match status" value="1"/>
</dbReference>
<dbReference type="PANTHER" id="PTHR33885:SF3">
    <property type="entry name" value="PHAGE SHOCK PROTEIN C"/>
    <property type="match status" value="1"/>
</dbReference>
<comment type="subcellular location">
    <subcellularLocation>
        <location evidence="1">Cell membrane</location>
        <topology evidence="1">Single-pass membrane protein</topology>
    </subcellularLocation>
</comment>
<evidence type="ECO:0000256" key="4">
    <source>
        <dbReference type="ARBA" id="ARBA00022989"/>
    </source>
</evidence>
<feature type="transmembrane region" description="Helical" evidence="7">
    <location>
        <begin position="275"/>
        <end position="293"/>
    </location>
</feature>
<feature type="domain" description="Phage shock protein PspC N-terminal" evidence="8">
    <location>
        <begin position="65"/>
        <end position="119"/>
    </location>
</feature>
<feature type="region of interest" description="Disordered" evidence="6">
    <location>
        <begin position="1"/>
        <end position="67"/>
    </location>
</feature>
<feature type="region of interest" description="Disordered" evidence="6">
    <location>
        <begin position="248"/>
        <end position="269"/>
    </location>
</feature>
<dbReference type="InterPro" id="IPR007168">
    <property type="entry name" value="Phageshock_PspC_N"/>
</dbReference>
<dbReference type="RefSeq" id="WP_211463637.1">
    <property type="nucleotide sequence ID" value="NZ_JAGSXH010000003.1"/>
</dbReference>
<keyword evidence="4 7" id="KW-1133">Transmembrane helix</keyword>
<evidence type="ECO:0000256" key="3">
    <source>
        <dbReference type="ARBA" id="ARBA00022692"/>
    </source>
</evidence>
<reference evidence="9" key="1">
    <citation type="submission" date="2021-04" db="EMBL/GenBank/DDBJ databases">
        <title>Genome based classification of Actinospica acidithermotolerans sp. nov., an actinobacterium isolated from an Indonesian hot spring.</title>
        <authorList>
            <person name="Kusuma A.B."/>
            <person name="Putra K.E."/>
            <person name="Nafisah S."/>
            <person name="Loh J."/>
            <person name="Nouioui I."/>
            <person name="Goodfellow M."/>
        </authorList>
    </citation>
    <scope>NUCLEOTIDE SEQUENCE</scope>
    <source>
        <strain evidence="9">DSM 45618</strain>
    </source>
</reference>
<evidence type="ECO:0000256" key="1">
    <source>
        <dbReference type="ARBA" id="ARBA00004162"/>
    </source>
</evidence>
<keyword evidence="3 7" id="KW-0812">Transmembrane</keyword>
<sequence>MSDEQSSGIGGGDSGGDRDHDSDAWSAGAVPGPGPDPAAGTRAGGQAEASAGPGPGQGPDPLRAPLRRDRRSRMIAGVCGGLGRHLDVDPIVFRILFAVLTFFGGFGLLAYATAWLFVPCDGEDESEAHRLLTGRSALGAVAVAVLMALGFMAALTTLSRGFDHAVPLLVIASVIVLVLVWRGDASRGARAGTAQYAGPGRQGAAAPRPWWQRPVAAQAAPDLQAPGLQAPGPVGREAGAADAGARTTSAGTLPAYDPSLLSGREPAGEPRQRRLSGLALSAALLLLGLLGVLGKAGVFHIGVTSGVAVAVMAVGAGMVVGGLFGRARALIPLGLVLAVPLILANAVGMPLRGETGHVFWTPVSAAALASPYDAAVGHGELDLSAIDPRGGAVHVRAYVGVGQLRVTVPDDVAVEITAHVGAGHILFPDDSEHNGIDLTDGFAEPALAGSHGTIVLDIKVGMGSLEVDRA</sequence>
<feature type="transmembrane region" description="Helical" evidence="7">
    <location>
        <begin position="164"/>
        <end position="181"/>
    </location>
</feature>
<name>A0A8J7WKY8_9ACTN</name>
<evidence type="ECO:0000256" key="6">
    <source>
        <dbReference type="SAM" id="MobiDB-lite"/>
    </source>
</evidence>
<dbReference type="AlphaFoldDB" id="A0A8J7WKY8"/>
<feature type="transmembrane region" description="Helical" evidence="7">
    <location>
        <begin position="299"/>
        <end position="323"/>
    </location>
</feature>
<proteinExistence type="predicted"/>